<evidence type="ECO:0000256" key="8">
    <source>
        <dbReference type="ARBA" id="ARBA00023027"/>
    </source>
</evidence>
<sequence>MKIKHNDTLDSYYRDDSRGDIAILGGSFNPIHNSHIEMAVKVHEKFNIDVVLMPNKSTYYKDNKKFVEDEHRLWMIRRVASEYDYLFYSDMEIRRGGVTHTIDTIRELKKVDPDRKIYFIIGGDSLKWVDNWIEADELFDNVTYIAYARDDDNLDNATNEIKRIKNGHSNAHIYLMDSFVAPISSTKIRENINSGISIKNMLPDYLEEYILQNRLYKESKYGTSSDD</sequence>
<keyword evidence="3 10" id="KW-0662">Pyridine nucleotide biosynthesis</keyword>
<dbReference type="EC" id="2.7.7.18" evidence="10"/>
<evidence type="ECO:0000256" key="9">
    <source>
        <dbReference type="ARBA" id="ARBA00048721"/>
    </source>
</evidence>
<keyword evidence="13" id="KW-1185">Reference proteome</keyword>
<evidence type="ECO:0000256" key="2">
    <source>
        <dbReference type="ARBA" id="ARBA00005019"/>
    </source>
</evidence>
<comment type="similarity">
    <text evidence="10">Belongs to the NadD family.</text>
</comment>
<feature type="domain" description="Cytidyltransferase-like" evidence="11">
    <location>
        <begin position="23"/>
        <end position="191"/>
    </location>
</feature>
<dbReference type="NCBIfam" id="NF000840">
    <property type="entry name" value="PRK00071.1-3"/>
    <property type="match status" value="1"/>
</dbReference>
<dbReference type="InterPro" id="IPR004821">
    <property type="entry name" value="Cyt_trans-like"/>
</dbReference>
<dbReference type="GO" id="GO:0005524">
    <property type="term" value="F:ATP binding"/>
    <property type="evidence" value="ECO:0007669"/>
    <property type="project" value="UniProtKB-KW"/>
</dbReference>
<dbReference type="GO" id="GO:0009435">
    <property type="term" value="P:NAD+ biosynthetic process"/>
    <property type="evidence" value="ECO:0007669"/>
    <property type="project" value="UniProtKB-UniRule"/>
</dbReference>
<evidence type="ECO:0000313" key="12">
    <source>
        <dbReference type="EMBL" id="SJZ61965.1"/>
    </source>
</evidence>
<dbReference type="AlphaFoldDB" id="A0A1T4M4Z2"/>
<evidence type="ECO:0000256" key="4">
    <source>
        <dbReference type="ARBA" id="ARBA00022679"/>
    </source>
</evidence>
<dbReference type="PANTHER" id="PTHR39321">
    <property type="entry name" value="NICOTINATE-NUCLEOTIDE ADENYLYLTRANSFERASE-RELATED"/>
    <property type="match status" value="1"/>
</dbReference>
<dbReference type="RefSeq" id="WP_159444090.1">
    <property type="nucleotide sequence ID" value="NZ_FMTO01000004.1"/>
</dbReference>
<dbReference type="Gene3D" id="3.40.50.620">
    <property type="entry name" value="HUPs"/>
    <property type="match status" value="1"/>
</dbReference>
<comment type="catalytic activity">
    <reaction evidence="9 10">
        <text>nicotinate beta-D-ribonucleotide + ATP + H(+) = deamido-NAD(+) + diphosphate</text>
        <dbReference type="Rhea" id="RHEA:22860"/>
        <dbReference type="ChEBI" id="CHEBI:15378"/>
        <dbReference type="ChEBI" id="CHEBI:30616"/>
        <dbReference type="ChEBI" id="CHEBI:33019"/>
        <dbReference type="ChEBI" id="CHEBI:57502"/>
        <dbReference type="ChEBI" id="CHEBI:58437"/>
        <dbReference type="EC" id="2.7.7.18"/>
    </reaction>
</comment>
<dbReference type="Proteomes" id="UP000189857">
    <property type="component" value="Unassembled WGS sequence"/>
</dbReference>
<dbReference type="Pfam" id="PF01467">
    <property type="entry name" value="CTP_transf_like"/>
    <property type="match status" value="1"/>
</dbReference>
<gene>
    <name evidence="10" type="primary">nadD</name>
    <name evidence="12" type="ORF">SAMN02745110_01109</name>
</gene>
<keyword evidence="6 10" id="KW-0547">Nucleotide-binding</keyword>
<dbReference type="EMBL" id="FUXA01000006">
    <property type="protein sequence ID" value="SJZ61965.1"/>
    <property type="molecule type" value="Genomic_DNA"/>
</dbReference>
<evidence type="ECO:0000256" key="7">
    <source>
        <dbReference type="ARBA" id="ARBA00022840"/>
    </source>
</evidence>
<keyword evidence="7 10" id="KW-0067">ATP-binding</keyword>
<dbReference type="SUPFAM" id="SSF52374">
    <property type="entry name" value="Nucleotidylyl transferase"/>
    <property type="match status" value="1"/>
</dbReference>
<protein>
    <recommendedName>
        <fullName evidence="10">Probable nicotinate-nucleotide adenylyltransferase</fullName>
        <ecNumber evidence="10">2.7.7.18</ecNumber>
    </recommendedName>
    <alternativeName>
        <fullName evidence="10">Deamido-NAD(+) diphosphorylase</fullName>
    </alternativeName>
    <alternativeName>
        <fullName evidence="10">Deamido-NAD(+) pyrophosphorylase</fullName>
    </alternativeName>
    <alternativeName>
        <fullName evidence="10">Nicotinate mononucleotide adenylyltransferase</fullName>
        <shortName evidence="10">NaMN adenylyltransferase</shortName>
    </alternativeName>
</protein>
<evidence type="ECO:0000256" key="1">
    <source>
        <dbReference type="ARBA" id="ARBA00002324"/>
    </source>
</evidence>
<evidence type="ECO:0000259" key="11">
    <source>
        <dbReference type="Pfam" id="PF01467"/>
    </source>
</evidence>
<dbReference type="GO" id="GO:0004515">
    <property type="term" value="F:nicotinate-nucleotide adenylyltransferase activity"/>
    <property type="evidence" value="ECO:0007669"/>
    <property type="project" value="UniProtKB-UniRule"/>
</dbReference>
<accession>A0A1T4M4Z2</accession>
<comment type="pathway">
    <text evidence="2 10">Cofactor biosynthesis; NAD(+) biosynthesis; deamido-NAD(+) from nicotinate D-ribonucleotide: step 1/1.</text>
</comment>
<dbReference type="HAMAP" id="MF_00244">
    <property type="entry name" value="NaMN_adenylyltr"/>
    <property type="match status" value="1"/>
</dbReference>
<keyword evidence="8 10" id="KW-0520">NAD</keyword>
<dbReference type="InterPro" id="IPR005248">
    <property type="entry name" value="NadD/NMNAT"/>
</dbReference>
<dbReference type="PANTHER" id="PTHR39321:SF3">
    <property type="entry name" value="PHOSPHOPANTETHEINE ADENYLYLTRANSFERASE"/>
    <property type="match status" value="1"/>
</dbReference>
<keyword evidence="5 10" id="KW-0548">Nucleotidyltransferase</keyword>
<evidence type="ECO:0000256" key="5">
    <source>
        <dbReference type="ARBA" id="ARBA00022695"/>
    </source>
</evidence>
<dbReference type="CDD" id="cd02165">
    <property type="entry name" value="NMNAT"/>
    <property type="match status" value="1"/>
</dbReference>
<dbReference type="NCBIfam" id="TIGR00482">
    <property type="entry name" value="nicotinate (nicotinamide) nucleotide adenylyltransferase"/>
    <property type="match status" value="1"/>
</dbReference>
<evidence type="ECO:0000256" key="10">
    <source>
        <dbReference type="HAMAP-Rule" id="MF_00244"/>
    </source>
</evidence>
<organism evidence="12 13">
    <name type="scientific">Eubacterium ruminantium</name>
    <dbReference type="NCBI Taxonomy" id="42322"/>
    <lineage>
        <taxon>Bacteria</taxon>
        <taxon>Bacillati</taxon>
        <taxon>Bacillota</taxon>
        <taxon>Clostridia</taxon>
        <taxon>Eubacteriales</taxon>
        <taxon>Eubacteriaceae</taxon>
        <taxon>Eubacterium</taxon>
    </lineage>
</organism>
<name>A0A1T4M4Z2_9FIRM</name>
<evidence type="ECO:0000313" key="13">
    <source>
        <dbReference type="Proteomes" id="UP000189857"/>
    </source>
</evidence>
<reference evidence="12 13" key="1">
    <citation type="submission" date="2017-02" db="EMBL/GenBank/DDBJ databases">
        <authorList>
            <person name="Peterson S.W."/>
        </authorList>
    </citation>
    <scope>NUCLEOTIDE SEQUENCE [LARGE SCALE GENOMIC DNA]</scope>
    <source>
        <strain evidence="12 13">ATCC 17233</strain>
    </source>
</reference>
<dbReference type="UniPathway" id="UPA00253">
    <property type="reaction ID" value="UER00332"/>
</dbReference>
<dbReference type="NCBIfam" id="TIGR00125">
    <property type="entry name" value="cyt_tran_rel"/>
    <property type="match status" value="1"/>
</dbReference>
<proteinExistence type="inferred from homology"/>
<keyword evidence="4 10" id="KW-0808">Transferase</keyword>
<evidence type="ECO:0000256" key="6">
    <source>
        <dbReference type="ARBA" id="ARBA00022741"/>
    </source>
</evidence>
<evidence type="ECO:0000256" key="3">
    <source>
        <dbReference type="ARBA" id="ARBA00022642"/>
    </source>
</evidence>
<dbReference type="InterPro" id="IPR014729">
    <property type="entry name" value="Rossmann-like_a/b/a_fold"/>
</dbReference>
<comment type="function">
    <text evidence="1 10">Catalyzes the reversible adenylation of nicotinate mononucleotide (NaMN) to nicotinic acid adenine dinucleotide (NaAD).</text>
</comment>